<dbReference type="EMBL" id="JBHSDV010000007">
    <property type="protein sequence ID" value="MFC4389249.1"/>
    <property type="molecule type" value="Genomic_DNA"/>
</dbReference>
<dbReference type="InterPro" id="IPR030947">
    <property type="entry name" value="EcfA_1"/>
</dbReference>
<proteinExistence type="inferred from homology"/>
<protein>
    <submittedName>
        <fullName evidence="10">Energy-coupling factor transporter ATPase</fullName>
    </submittedName>
</protein>
<keyword evidence="3" id="KW-0813">Transport</keyword>
<dbReference type="NCBIfam" id="TIGR04520">
    <property type="entry name" value="ECF_ATPase_1"/>
    <property type="match status" value="1"/>
</dbReference>
<evidence type="ECO:0000256" key="2">
    <source>
        <dbReference type="ARBA" id="ARBA00005417"/>
    </source>
</evidence>
<dbReference type="NCBIfam" id="NF010167">
    <property type="entry name" value="PRK13648.1"/>
    <property type="match status" value="1"/>
</dbReference>
<keyword evidence="5" id="KW-0547">Nucleotide-binding</keyword>
<evidence type="ECO:0000259" key="9">
    <source>
        <dbReference type="PROSITE" id="PS50893"/>
    </source>
</evidence>
<comment type="similarity">
    <text evidence="2">Belongs to the ABC transporter superfamily.</text>
</comment>
<dbReference type="PROSITE" id="PS50893">
    <property type="entry name" value="ABC_TRANSPORTER_2"/>
    <property type="match status" value="1"/>
</dbReference>
<reference evidence="11" key="1">
    <citation type="journal article" date="2019" name="Int. J. Syst. Evol. Microbiol.">
        <title>The Global Catalogue of Microorganisms (GCM) 10K type strain sequencing project: providing services to taxonomists for standard genome sequencing and annotation.</title>
        <authorList>
            <consortium name="The Broad Institute Genomics Platform"/>
            <consortium name="The Broad Institute Genome Sequencing Center for Infectious Disease"/>
            <person name="Wu L."/>
            <person name="Ma J."/>
        </authorList>
    </citation>
    <scope>NUCLEOTIDE SEQUENCE [LARGE SCALE GENOMIC DNA]</scope>
    <source>
        <strain evidence="11">KACC 14058</strain>
    </source>
</reference>
<organism evidence="10 11">
    <name type="scientific">Gracilibacillus marinus</name>
    <dbReference type="NCBI Taxonomy" id="630535"/>
    <lineage>
        <taxon>Bacteria</taxon>
        <taxon>Bacillati</taxon>
        <taxon>Bacillota</taxon>
        <taxon>Bacilli</taxon>
        <taxon>Bacillales</taxon>
        <taxon>Bacillaceae</taxon>
        <taxon>Gracilibacillus</taxon>
    </lineage>
</organism>
<keyword evidence="6" id="KW-0067">ATP-binding</keyword>
<dbReference type="InterPro" id="IPR027417">
    <property type="entry name" value="P-loop_NTPase"/>
</dbReference>
<dbReference type="InterPro" id="IPR003439">
    <property type="entry name" value="ABC_transporter-like_ATP-bd"/>
</dbReference>
<dbReference type="Gene3D" id="3.40.50.300">
    <property type="entry name" value="P-loop containing nucleotide triphosphate hydrolases"/>
    <property type="match status" value="1"/>
</dbReference>
<name>A0ABV8VXK3_9BACI</name>
<dbReference type="InterPro" id="IPR003593">
    <property type="entry name" value="AAA+_ATPase"/>
</dbReference>
<dbReference type="InterPro" id="IPR017871">
    <property type="entry name" value="ABC_transporter-like_CS"/>
</dbReference>
<dbReference type="SMART" id="SM00382">
    <property type="entry name" value="AAA"/>
    <property type="match status" value="1"/>
</dbReference>
<gene>
    <name evidence="10" type="ORF">ACFOZ1_15820</name>
</gene>
<accession>A0ABV8VXK3</accession>
<evidence type="ECO:0000256" key="3">
    <source>
        <dbReference type="ARBA" id="ARBA00022448"/>
    </source>
</evidence>
<sequence length="272" mass="30957">MTQIEFENVYFRYNDDETWTLKNVSFQINKGETIAIIGRNGSGKSTVAKLMNGLLLPQSGTIYIDGMKVTPQTIFDIRQKVGMVFQNPENQFVGTTVLDDVAFGLENRGIPREEMIRRIDESLTKVGMSSYKQHEAHHLSGGQKQRVAIAGVIAIYPEILILDEATSMLDPIGRKSILETIDKVKQENELTCISITHDMNELSIANRVFVFHEGRLEQDTTPRHFFSSTENWKTYGLLPPLLTQFTKQIGKNGILLHTHPLTHEELIRELWK</sequence>
<evidence type="ECO:0000256" key="6">
    <source>
        <dbReference type="ARBA" id="ARBA00022840"/>
    </source>
</evidence>
<evidence type="ECO:0000256" key="5">
    <source>
        <dbReference type="ARBA" id="ARBA00022741"/>
    </source>
</evidence>
<dbReference type="PROSITE" id="PS00211">
    <property type="entry name" value="ABC_TRANSPORTER_1"/>
    <property type="match status" value="1"/>
</dbReference>
<comment type="subcellular location">
    <subcellularLocation>
        <location evidence="1">Cell membrane</location>
        <topology evidence="1">Peripheral membrane protein</topology>
    </subcellularLocation>
</comment>
<evidence type="ECO:0000313" key="11">
    <source>
        <dbReference type="Proteomes" id="UP001595880"/>
    </source>
</evidence>
<dbReference type="Pfam" id="PF00005">
    <property type="entry name" value="ABC_tran"/>
    <property type="match status" value="1"/>
</dbReference>
<dbReference type="PANTHER" id="PTHR43553">
    <property type="entry name" value="HEAVY METAL TRANSPORTER"/>
    <property type="match status" value="1"/>
</dbReference>
<evidence type="ECO:0000256" key="1">
    <source>
        <dbReference type="ARBA" id="ARBA00004202"/>
    </source>
</evidence>
<keyword evidence="4" id="KW-1003">Cell membrane</keyword>
<dbReference type="RefSeq" id="WP_390200829.1">
    <property type="nucleotide sequence ID" value="NZ_JBHSDV010000007.1"/>
</dbReference>
<keyword evidence="7" id="KW-1278">Translocase</keyword>
<dbReference type="SUPFAM" id="SSF52540">
    <property type="entry name" value="P-loop containing nucleoside triphosphate hydrolases"/>
    <property type="match status" value="1"/>
</dbReference>
<dbReference type="CDD" id="cd03225">
    <property type="entry name" value="ABC_cobalt_CbiO_domain1"/>
    <property type="match status" value="1"/>
</dbReference>
<evidence type="ECO:0000313" key="10">
    <source>
        <dbReference type="EMBL" id="MFC4389249.1"/>
    </source>
</evidence>
<evidence type="ECO:0000256" key="4">
    <source>
        <dbReference type="ARBA" id="ARBA00022475"/>
    </source>
</evidence>
<dbReference type="InterPro" id="IPR050095">
    <property type="entry name" value="ECF_ABC_transporter_ATP-bd"/>
</dbReference>
<dbReference type="Proteomes" id="UP001595880">
    <property type="component" value="Unassembled WGS sequence"/>
</dbReference>
<feature type="domain" description="ABC transporter" evidence="9">
    <location>
        <begin position="4"/>
        <end position="238"/>
    </location>
</feature>
<keyword evidence="11" id="KW-1185">Reference proteome</keyword>
<keyword evidence="8" id="KW-0472">Membrane</keyword>
<evidence type="ECO:0000256" key="8">
    <source>
        <dbReference type="ARBA" id="ARBA00023136"/>
    </source>
</evidence>
<evidence type="ECO:0000256" key="7">
    <source>
        <dbReference type="ARBA" id="ARBA00022967"/>
    </source>
</evidence>
<comment type="caution">
    <text evidence="10">The sequence shown here is derived from an EMBL/GenBank/DDBJ whole genome shotgun (WGS) entry which is preliminary data.</text>
</comment>
<dbReference type="PANTHER" id="PTHR43553:SF24">
    <property type="entry name" value="ENERGY-COUPLING FACTOR TRANSPORTER ATP-BINDING PROTEIN ECFA1"/>
    <property type="match status" value="1"/>
</dbReference>
<dbReference type="InterPro" id="IPR015856">
    <property type="entry name" value="ABC_transpr_CbiO/EcfA_su"/>
</dbReference>